<evidence type="ECO:0000313" key="1">
    <source>
        <dbReference type="EMBL" id="KNH29181.1"/>
    </source>
</evidence>
<reference evidence="1 2" key="1">
    <citation type="submission" date="2015-06" db="EMBL/GenBank/DDBJ databases">
        <authorList>
            <person name="Hoefler B.C."/>
            <person name="Straight P.D."/>
        </authorList>
    </citation>
    <scope>NUCLEOTIDE SEQUENCE [LARGE SCALE GENOMIC DNA]</scope>
    <source>
        <strain evidence="1 2">Riq4</strain>
    </source>
</reference>
<gene>
    <name evidence="1" type="ORF">ACS77_04640</name>
</gene>
<dbReference type="AlphaFoldDB" id="A0A0L1ML77"/>
<name>A0A0L1ML77_PSESX</name>
<dbReference type="PATRIC" id="fig|317.197.peg.5418"/>
<protein>
    <submittedName>
        <fullName evidence="1">Uncharacterized protein</fullName>
    </submittedName>
</protein>
<evidence type="ECO:0000313" key="2">
    <source>
        <dbReference type="Proteomes" id="UP000036955"/>
    </source>
</evidence>
<dbReference type="OrthoDB" id="7010376at2"/>
<dbReference type="Proteomes" id="UP000036955">
    <property type="component" value="Unassembled WGS sequence"/>
</dbReference>
<dbReference type="EMBL" id="LFQK01000007">
    <property type="protein sequence ID" value="KNH29181.1"/>
    <property type="molecule type" value="Genomic_DNA"/>
</dbReference>
<organism evidence="1 2">
    <name type="scientific">Pseudomonas syringae</name>
    <dbReference type="NCBI Taxonomy" id="317"/>
    <lineage>
        <taxon>Bacteria</taxon>
        <taxon>Pseudomonadati</taxon>
        <taxon>Pseudomonadota</taxon>
        <taxon>Gammaproteobacteria</taxon>
        <taxon>Pseudomonadales</taxon>
        <taxon>Pseudomonadaceae</taxon>
        <taxon>Pseudomonas</taxon>
    </lineage>
</organism>
<proteinExistence type="predicted"/>
<sequence length="196" mass="21810">MSKYKLDNRTLLLLNAQVNLTETFNHVVRSTPKRDALAFRLKVERNTSDTLFTVELGSERHTLTLKNEKKMHLKLADFIEEIVNGPFDPGNTADLLNLPHASRQYARFDVENRQRVLELVRTGGILSLDMGFDVPLHVAVHRTHTRPGVTTILSIGVKSPRTKCFTVCGTDVEIYGKVTESINHLAAAATPAAHAA</sequence>
<accession>A0A0L1ML77</accession>
<comment type="caution">
    <text evidence="1">The sequence shown here is derived from an EMBL/GenBank/DDBJ whole genome shotgun (WGS) entry which is preliminary data.</text>
</comment>